<dbReference type="EMBL" id="AZBU02000001">
    <property type="protein sequence ID" value="TMS37671.1"/>
    <property type="molecule type" value="Genomic_DNA"/>
</dbReference>
<dbReference type="AlphaFoldDB" id="A0A4U8UWC1"/>
<name>A0A4U8UWC1_STECR</name>
<accession>A0A4U8UWC1</accession>
<dbReference type="Proteomes" id="UP000298663">
    <property type="component" value="Unassembled WGS sequence"/>
</dbReference>
<protein>
    <submittedName>
        <fullName evidence="1">Uncharacterized protein</fullName>
    </submittedName>
</protein>
<organism evidence="1 2">
    <name type="scientific">Steinernema carpocapsae</name>
    <name type="common">Entomopathogenic nematode</name>
    <dbReference type="NCBI Taxonomy" id="34508"/>
    <lineage>
        <taxon>Eukaryota</taxon>
        <taxon>Metazoa</taxon>
        <taxon>Ecdysozoa</taxon>
        <taxon>Nematoda</taxon>
        <taxon>Chromadorea</taxon>
        <taxon>Rhabditida</taxon>
        <taxon>Tylenchina</taxon>
        <taxon>Panagrolaimomorpha</taxon>
        <taxon>Strongyloidoidea</taxon>
        <taxon>Steinernematidae</taxon>
        <taxon>Steinernema</taxon>
    </lineage>
</organism>
<proteinExistence type="predicted"/>
<gene>
    <name evidence="1" type="ORF">L596_004556</name>
</gene>
<evidence type="ECO:0000313" key="1">
    <source>
        <dbReference type="EMBL" id="TMS37671.1"/>
    </source>
</evidence>
<evidence type="ECO:0000313" key="2">
    <source>
        <dbReference type="Proteomes" id="UP000298663"/>
    </source>
</evidence>
<sequence>MPLLENSEAIRPSCNLDAWTSGNRMTILSGSLLTGSPGSPYGHFPFLNAYHASRRLQILIFIYAGIGQKL</sequence>
<reference evidence="1 2" key="1">
    <citation type="journal article" date="2015" name="Genome Biol.">
        <title>Comparative genomics of Steinernema reveals deeply conserved gene regulatory networks.</title>
        <authorList>
            <person name="Dillman A.R."/>
            <person name="Macchietto M."/>
            <person name="Porter C.F."/>
            <person name="Rogers A."/>
            <person name="Williams B."/>
            <person name="Antoshechkin I."/>
            <person name="Lee M.M."/>
            <person name="Goodwin Z."/>
            <person name="Lu X."/>
            <person name="Lewis E.E."/>
            <person name="Goodrich-Blair H."/>
            <person name="Stock S.P."/>
            <person name="Adams B.J."/>
            <person name="Sternberg P.W."/>
            <person name="Mortazavi A."/>
        </authorList>
    </citation>
    <scope>NUCLEOTIDE SEQUENCE [LARGE SCALE GENOMIC DNA]</scope>
    <source>
        <strain evidence="1 2">ALL</strain>
    </source>
</reference>
<reference evidence="1 2" key="2">
    <citation type="journal article" date="2019" name="G3 (Bethesda)">
        <title>Hybrid Assembly of the Genome of the Entomopathogenic Nematode Steinernema carpocapsae Identifies the X-Chromosome.</title>
        <authorList>
            <person name="Serra L."/>
            <person name="Macchietto M."/>
            <person name="Macias-Munoz A."/>
            <person name="McGill C.J."/>
            <person name="Rodriguez I.M."/>
            <person name="Rodriguez B."/>
            <person name="Murad R."/>
            <person name="Mortazavi A."/>
        </authorList>
    </citation>
    <scope>NUCLEOTIDE SEQUENCE [LARGE SCALE GENOMIC DNA]</scope>
    <source>
        <strain evidence="1 2">ALL</strain>
    </source>
</reference>
<comment type="caution">
    <text evidence="1">The sequence shown here is derived from an EMBL/GenBank/DDBJ whole genome shotgun (WGS) entry which is preliminary data.</text>
</comment>
<keyword evidence="2" id="KW-1185">Reference proteome</keyword>